<reference key="1">
    <citation type="submission" date="2019-01" db="UniProtKB">
        <authorList>
            <consortium name="RefSeq"/>
        </authorList>
    </citation>
    <scope>IDENTIFICATION</scope>
</reference>
<dbReference type="PROSITE" id="PS00322">
    <property type="entry name" value="HISTONE_H3_1"/>
    <property type="match status" value="1"/>
</dbReference>
<evidence type="ECO:0000259" key="7">
    <source>
        <dbReference type="Pfam" id="PF00125"/>
    </source>
</evidence>
<dbReference type="GO" id="GO:0000786">
    <property type="term" value="C:nucleosome"/>
    <property type="evidence" value="ECO:0007669"/>
    <property type="project" value="InterPro"/>
</dbReference>
<dbReference type="PANTHER" id="PTHR11426">
    <property type="entry name" value="HISTONE H3"/>
    <property type="match status" value="1"/>
</dbReference>
<comment type="similarity">
    <text evidence="2">Belongs to the histone H3 family.</text>
</comment>
<protein>
    <submittedName>
        <fullName evidence="9">Histone H3-like centromeric protein HTR12</fullName>
    </submittedName>
</protein>
<dbReference type="PRINTS" id="PR00622">
    <property type="entry name" value="HISTONEH3"/>
</dbReference>
<reference evidence="9" key="2">
    <citation type="submission" date="2025-08" db="UniProtKB">
        <authorList>
            <consortium name="RefSeq"/>
        </authorList>
    </citation>
    <scope>IDENTIFICATION</scope>
    <source>
        <tissue evidence="9">Blood</tissue>
    </source>
</reference>
<evidence type="ECO:0000256" key="5">
    <source>
        <dbReference type="ARBA" id="ARBA00022934"/>
    </source>
</evidence>
<dbReference type="Proteomes" id="UP000286641">
    <property type="component" value="Unplaced"/>
</dbReference>
<feature type="domain" description="Core Histone H2A/H2B/H3" evidence="7">
    <location>
        <begin position="113"/>
        <end position="197"/>
    </location>
</feature>
<keyword evidence="8" id="KW-1185">Reference proteome</keyword>
<evidence type="ECO:0000256" key="1">
    <source>
        <dbReference type="ARBA" id="ARBA00004286"/>
    </source>
</evidence>
<dbReference type="GO" id="GO:0030527">
    <property type="term" value="F:structural constituent of chromatin"/>
    <property type="evidence" value="ECO:0007669"/>
    <property type="project" value="InterPro"/>
</dbReference>
<gene>
    <name evidence="9" type="primary">LOC112814549</name>
</gene>
<dbReference type="SMART" id="SM00428">
    <property type="entry name" value="H3"/>
    <property type="match status" value="1"/>
</dbReference>
<dbReference type="InterPro" id="IPR009072">
    <property type="entry name" value="Histone-fold"/>
</dbReference>
<feature type="region of interest" description="Disordered" evidence="6">
    <location>
        <begin position="1"/>
        <end position="38"/>
    </location>
</feature>
<dbReference type="GO" id="GO:0003677">
    <property type="term" value="F:DNA binding"/>
    <property type="evidence" value="ECO:0007669"/>
    <property type="project" value="InterPro"/>
</dbReference>
<evidence type="ECO:0000256" key="6">
    <source>
        <dbReference type="SAM" id="MobiDB-lite"/>
    </source>
</evidence>
<keyword evidence="3" id="KW-0158">Chromosome</keyword>
<feature type="non-terminal residue" evidence="9">
    <location>
        <position position="1"/>
    </location>
</feature>
<comment type="subcellular location">
    <subcellularLocation>
        <location evidence="1">Chromosome</location>
    </subcellularLocation>
</comment>
<sequence>AVTPAPGADKGQAAERSVQRANHSAACHRATQRPANGEAAASIKAGAAGASAVGDLQQPRVQYFSYASAKARTEQTALKSTGGKAPRKQLATKVARQSARAAGGVKKPHRHRPRTVVLREIRRSPKSTELLIRKLPFQRLVREIAQDFKTDLRFQSSAVMALQEACEACLLGLFEDTRLCAIHAKRVPIMPKDIQLAKSIPCHAERKGGAVGILAIPRGNKSPGPEPRTGIAEGRAQQVYSARFLGGWCSRGGGGRRELGLLCGWGAAPRTEPSDAGERLRRLRGVVTEPGQGLFTSLSDLAGCCGGLLALLPPKTSLEGFRPADDS</sequence>
<evidence type="ECO:0000256" key="3">
    <source>
        <dbReference type="ARBA" id="ARBA00022454"/>
    </source>
</evidence>
<dbReference type="SUPFAM" id="SSF47113">
    <property type="entry name" value="Histone-fold"/>
    <property type="match status" value="1"/>
</dbReference>
<dbReference type="FunFam" id="1.10.20.10:FF:000001">
    <property type="entry name" value="Histone H3"/>
    <property type="match status" value="1"/>
</dbReference>
<name>A0A3Q7N772_CALUR</name>
<dbReference type="CTD" id="8290"/>
<dbReference type="InterPro" id="IPR007125">
    <property type="entry name" value="H2A/H2B/H3"/>
</dbReference>
<evidence type="ECO:0000313" key="9">
    <source>
        <dbReference type="RefSeq" id="XP_025715895.1"/>
    </source>
</evidence>
<dbReference type="RefSeq" id="XP_025715895.1">
    <property type="nucleotide sequence ID" value="XM_025860110.1"/>
</dbReference>
<dbReference type="InterPro" id="IPR000164">
    <property type="entry name" value="Histone_H3/CENP-A"/>
</dbReference>
<keyword evidence="4" id="KW-0488">Methylation</keyword>
<dbReference type="Pfam" id="PF00125">
    <property type="entry name" value="Histone"/>
    <property type="match status" value="1"/>
</dbReference>
<dbReference type="CDD" id="cd22911">
    <property type="entry name" value="HFD_H3"/>
    <property type="match status" value="1"/>
</dbReference>
<evidence type="ECO:0000256" key="4">
    <source>
        <dbReference type="ARBA" id="ARBA00022481"/>
    </source>
</evidence>
<accession>A0A3Q7N772</accession>
<dbReference type="PROSITE" id="PS00959">
    <property type="entry name" value="HISTONE_H3_2"/>
    <property type="match status" value="1"/>
</dbReference>
<evidence type="ECO:0000313" key="8">
    <source>
        <dbReference type="Proteomes" id="UP000286641"/>
    </source>
</evidence>
<dbReference type="AlphaFoldDB" id="A0A3Q7N772"/>
<keyword evidence="5" id="KW-0164">Citrullination</keyword>
<dbReference type="GO" id="GO:0046982">
    <property type="term" value="F:protein heterodimerization activity"/>
    <property type="evidence" value="ECO:0007669"/>
    <property type="project" value="InterPro"/>
</dbReference>
<proteinExistence type="inferred from homology"/>
<dbReference type="InParanoid" id="A0A3Q7N772"/>
<organism evidence="8 9">
    <name type="scientific">Callorhinus ursinus</name>
    <name type="common">Northern fur seal</name>
    <dbReference type="NCBI Taxonomy" id="34884"/>
    <lineage>
        <taxon>Eukaryota</taxon>
        <taxon>Metazoa</taxon>
        <taxon>Chordata</taxon>
        <taxon>Craniata</taxon>
        <taxon>Vertebrata</taxon>
        <taxon>Euteleostomi</taxon>
        <taxon>Mammalia</taxon>
        <taxon>Eutheria</taxon>
        <taxon>Laurasiatheria</taxon>
        <taxon>Carnivora</taxon>
        <taxon>Caniformia</taxon>
        <taxon>Pinnipedia</taxon>
        <taxon>Otariidae</taxon>
        <taxon>Callorhinus</taxon>
    </lineage>
</organism>
<dbReference type="Gene3D" id="1.10.20.10">
    <property type="entry name" value="Histone, subunit A"/>
    <property type="match status" value="1"/>
</dbReference>
<dbReference type="GO" id="GO:0005654">
    <property type="term" value="C:nucleoplasm"/>
    <property type="evidence" value="ECO:0007669"/>
    <property type="project" value="UniProtKB-ARBA"/>
</dbReference>
<evidence type="ECO:0000256" key="2">
    <source>
        <dbReference type="ARBA" id="ARBA00010343"/>
    </source>
</evidence>